<gene>
    <name evidence="2" type="ORF">CEXT_185171</name>
</gene>
<keyword evidence="3" id="KW-1185">Reference proteome</keyword>
<feature type="region of interest" description="Disordered" evidence="1">
    <location>
        <begin position="53"/>
        <end position="84"/>
    </location>
</feature>
<sequence length="84" mass="9325">MQSLENIFNCSHLLMEQIPLDRVSNGNIQDSIQIHAGTSVHSLSYADEVKGSFANGANRPHPLPSNEGASIRRRKNYSFSKRVS</sequence>
<dbReference type="EMBL" id="BPLR01009983">
    <property type="protein sequence ID" value="GIY35966.1"/>
    <property type="molecule type" value="Genomic_DNA"/>
</dbReference>
<dbReference type="AlphaFoldDB" id="A0AAV4SSR8"/>
<accession>A0AAV4SSR8</accession>
<evidence type="ECO:0000313" key="2">
    <source>
        <dbReference type="EMBL" id="GIY35966.1"/>
    </source>
</evidence>
<evidence type="ECO:0000256" key="1">
    <source>
        <dbReference type="SAM" id="MobiDB-lite"/>
    </source>
</evidence>
<reference evidence="2 3" key="1">
    <citation type="submission" date="2021-06" db="EMBL/GenBank/DDBJ databases">
        <title>Caerostris extrusa draft genome.</title>
        <authorList>
            <person name="Kono N."/>
            <person name="Arakawa K."/>
        </authorList>
    </citation>
    <scope>NUCLEOTIDE SEQUENCE [LARGE SCALE GENOMIC DNA]</scope>
</reference>
<name>A0AAV4SSR8_CAEEX</name>
<dbReference type="Proteomes" id="UP001054945">
    <property type="component" value="Unassembled WGS sequence"/>
</dbReference>
<organism evidence="2 3">
    <name type="scientific">Caerostris extrusa</name>
    <name type="common">Bark spider</name>
    <name type="synonym">Caerostris bankana</name>
    <dbReference type="NCBI Taxonomy" id="172846"/>
    <lineage>
        <taxon>Eukaryota</taxon>
        <taxon>Metazoa</taxon>
        <taxon>Ecdysozoa</taxon>
        <taxon>Arthropoda</taxon>
        <taxon>Chelicerata</taxon>
        <taxon>Arachnida</taxon>
        <taxon>Araneae</taxon>
        <taxon>Araneomorphae</taxon>
        <taxon>Entelegynae</taxon>
        <taxon>Araneoidea</taxon>
        <taxon>Araneidae</taxon>
        <taxon>Caerostris</taxon>
    </lineage>
</organism>
<evidence type="ECO:0000313" key="3">
    <source>
        <dbReference type="Proteomes" id="UP001054945"/>
    </source>
</evidence>
<proteinExistence type="predicted"/>
<protein>
    <submittedName>
        <fullName evidence="2">Uncharacterized protein</fullName>
    </submittedName>
</protein>
<comment type="caution">
    <text evidence="2">The sequence shown here is derived from an EMBL/GenBank/DDBJ whole genome shotgun (WGS) entry which is preliminary data.</text>
</comment>